<evidence type="ECO:0000313" key="2">
    <source>
        <dbReference type="Proteomes" id="UP000189761"/>
    </source>
</evidence>
<dbReference type="EMBL" id="MTLA01000188">
    <property type="protein sequence ID" value="OOP67528.1"/>
    <property type="molecule type" value="Genomic_DNA"/>
</dbReference>
<dbReference type="InterPro" id="IPR051532">
    <property type="entry name" value="Ester_Hydrolysis_Enzymes"/>
</dbReference>
<dbReference type="GO" id="GO:0016788">
    <property type="term" value="F:hydrolase activity, acting on ester bonds"/>
    <property type="evidence" value="ECO:0007669"/>
    <property type="project" value="InterPro"/>
</dbReference>
<protein>
    <submittedName>
        <fullName evidence="1">GDSL family lipase</fullName>
    </submittedName>
</protein>
<dbReference type="InterPro" id="IPR001087">
    <property type="entry name" value="GDSL"/>
</dbReference>
<dbReference type="InterPro" id="IPR036514">
    <property type="entry name" value="SGNH_hydro_sf"/>
</dbReference>
<dbReference type="Gene3D" id="3.40.50.1110">
    <property type="entry name" value="SGNH hydrolase"/>
    <property type="match status" value="1"/>
</dbReference>
<sequence length="232" mass="26152">MKIGLIGDSLTEGRPGVSFYKILKGKYPNEIFINLGKPGETVKSLYNRLSKTTLDTDFDLIFLWIGVNDVYSKLLKVQAQPVSNNREEFEDYYKRIIEWIKAYSKKVIVVTPALVGEKMDSPSNMEIKELAKMVDSIASSYMDISVLDMQQIFSKHLANLECSDYISTNVMTIMKDALFVKKIPRIDKLSKERGLYFTLDGVHMNSKGAEIVADAYGSVIDPIVSNQTIGIQ</sequence>
<comment type="caution">
    <text evidence="1">The sequence shown here is derived from an EMBL/GenBank/DDBJ whole genome shotgun (WGS) entry which is preliminary data.</text>
</comment>
<dbReference type="CDD" id="cd00229">
    <property type="entry name" value="SGNH_hydrolase"/>
    <property type="match status" value="1"/>
</dbReference>
<dbReference type="Pfam" id="PF00657">
    <property type="entry name" value="Lipase_GDSL"/>
    <property type="match status" value="1"/>
</dbReference>
<dbReference type="RefSeq" id="WP_078110619.1">
    <property type="nucleotide sequence ID" value="NZ_CP065424.1"/>
</dbReference>
<accession>A0A8E2I9S2</accession>
<organism evidence="1 2">
    <name type="scientific">Heyndrickxia oleronia</name>
    <dbReference type="NCBI Taxonomy" id="38875"/>
    <lineage>
        <taxon>Bacteria</taxon>
        <taxon>Bacillati</taxon>
        <taxon>Bacillota</taxon>
        <taxon>Bacilli</taxon>
        <taxon>Bacillales</taxon>
        <taxon>Bacillaceae</taxon>
        <taxon>Heyndrickxia</taxon>
    </lineage>
</organism>
<gene>
    <name evidence="1" type="ORF">BWZ43_15330</name>
</gene>
<reference evidence="1 2" key="1">
    <citation type="submission" date="2017-01" db="EMBL/GenBank/DDBJ databases">
        <title>Draft genome sequence of Bacillus oleronius.</title>
        <authorList>
            <person name="Allam M."/>
        </authorList>
    </citation>
    <scope>NUCLEOTIDE SEQUENCE [LARGE SCALE GENOMIC DNA]</scope>
    <source>
        <strain evidence="1 2">DSM 9356</strain>
    </source>
</reference>
<proteinExistence type="predicted"/>
<evidence type="ECO:0000313" key="1">
    <source>
        <dbReference type="EMBL" id="OOP67528.1"/>
    </source>
</evidence>
<keyword evidence="2" id="KW-1185">Reference proteome</keyword>
<dbReference type="Proteomes" id="UP000189761">
    <property type="component" value="Unassembled WGS sequence"/>
</dbReference>
<name>A0A8E2I9S2_9BACI</name>
<dbReference type="AlphaFoldDB" id="A0A8E2I9S2"/>
<dbReference type="SUPFAM" id="SSF52266">
    <property type="entry name" value="SGNH hydrolase"/>
    <property type="match status" value="1"/>
</dbReference>
<dbReference type="PANTHER" id="PTHR30383">
    <property type="entry name" value="THIOESTERASE 1/PROTEASE 1/LYSOPHOSPHOLIPASE L1"/>
    <property type="match status" value="1"/>
</dbReference>